<protein>
    <submittedName>
        <fullName evidence="3">Uncharacterized protein</fullName>
    </submittedName>
</protein>
<comment type="caution">
    <text evidence="3">The sequence shown here is derived from an EMBL/GenBank/DDBJ whole genome shotgun (WGS) entry which is preliminary data.</text>
</comment>
<reference evidence="4" key="1">
    <citation type="journal article" date="2019" name="Int. J. Syst. Evol. Microbiol.">
        <title>The Global Catalogue of Microorganisms (GCM) 10K type strain sequencing project: providing services to taxonomists for standard genome sequencing and annotation.</title>
        <authorList>
            <consortium name="The Broad Institute Genomics Platform"/>
            <consortium name="The Broad Institute Genome Sequencing Center for Infectious Disease"/>
            <person name="Wu L."/>
            <person name="Ma J."/>
        </authorList>
    </citation>
    <scope>NUCLEOTIDE SEQUENCE [LARGE SCALE GENOMIC DNA]</scope>
    <source>
        <strain evidence="4">DT43</strain>
    </source>
</reference>
<dbReference type="Proteomes" id="UP001596012">
    <property type="component" value="Unassembled WGS sequence"/>
</dbReference>
<sequence>MKSLLSSKPALWFLFLFNLAVAAVAPFVVDGTQGLMTSVGMGVVSLGAGASVWCGGGARRRTPGDMKRAVPMRDESVTWRELDDPCPAPARLLDQP</sequence>
<feature type="chain" id="PRO_5047500193" evidence="2">
    <location>
        <begin position="23"/>
        <end position="96"/>
    </location>
</feature>
<keyword evidence="2" id="KW-0732">Signal</keyword>
<dbReference type="RefSeq" id="WP_386342618.1">
    <property type="nucleotide sequence ID" value="NZ_JBHSFG010000028.1"/>
</dbReference>
<keyword evidence="1" id="KW-0812">Transmembrane</keyword>
<evidence type="ECO:0000313" key="4">
    <source>
        <dbReference type="Proteomes" id="UP001596012"/>
    </source>
</evidence>
<evidence type="ECO:0000256" key="2">
    <source>
        <dbReference type="SAM" id="SignalP"/>
    </source>
</evidence>
<organism evidence="3 4">
    <name type="scientific">Streptomyces xiangluensis</name>
    <dbReference type="NCBI Taxonomy" id="2665720"/>
    <lineage>
        <taxon>Bacteria</taxon>
        <taxon>Bacillati</taxon>
        <taxon>Actinomycetota</taxon>
        <taxon>Actinomycetes</taxon>
        <taxon>Kitasatosporales</taxon>
        <taxon>Streptomycetaceae</taxon>
        <taxon>Streptomyces</taxon>
    </lineage>
</organism>
<keyword evidence="1" id="KW-1133">Transmembrane helix</keyword>
<feature type="signal peptide" evidence="2">
    <location>
        <begin position="1"/>
        <end position="22"/>
    </location>
</feature>
<proteinExistence type="predicted"/>
<dbReference type="EMBL" id="JBHSFG010000028">
    <property type="protein sequence ID" value="MFC4466223.1"/>
    <property type="molecule type" value="Genomic_DNA"/>
</dbReference>
<evidence type="ECO:0000313" key="3">
    <source>
        <dbReference type="EMBL" id="MFC4466223.1"/>
    </source>
</evidence>
<name>A0ABV8YQE9_9ACTN</name>
<evidence type="ECO:0000256" key="1">
    <source>
        <dbReference type="SAM" id="Phobius"/>
    </source>
</evidence>
<keyword evidence="1" id="KW-0472">Membrane</keyword>
<accession>A0ABV8YQE9</accession>
<gene>
    <name evidence="3" type="ORF">ACFPH6_17100</name>
</gene>
<feature type="transmembrane region" description="Helical" evidence="1">
    <location>
        <begin position="38"/>
        <end position="58"/>
    </location>
</feature>
<keyword evidence="4" id="KW-1185">Reference proteome</keyword>